<feature type="region of interest" description="Disordered" evidence="1">
    <location>
        <begin position="57"/>
        <end position="80"/>
    </location>
</feature>
<reference evidence="2" key="1">
    <citation type="submission" date="2021-01" db="EMBL/GenBank/DDBJ databases">
        <title>Whole genome shotgun sequence of Planosporangium flavigriseum NBRC 105377.</title>
        <authorList>
            <person name="Komaki H."/>
            <person name="Tamura T."/>
        </authorList>
    </citation>
    <scope>NUCLEOTIDE SEQUENCE</scope>
    <source>
        <strain evidence="2">NBRC 105377</strain>
    </source>
</reference>
<comment type="caution">
    <text evidence="2">The sequence shown here is derived from an EMBL/GenBank/DDBJ whole genome shotgun (WGS) entry which is preliminary data.</text>
</comment>
<gene>
    <name evidence="2" type="ORF">Pfl04_32780</name>
</gene>
<organism evidence="2 3">
    <name type="scientific">Planosporangium flavigriseum</name>
    <dbReference type="NCBI Taxonomy" id="373681"/>
    <lineage>
        <taxon>Bacteria</taxon>
        <taxon>Bacillati</taxon>
        <taxon>Actinomycetota</taxon>
        <taxon>Actinomycetes</taxon>
        <taxon>Micromonosporales</taxon>
        <taxon>Micromonosporaceae</taxon>
        <taxon>Planosporangium</taxon>
    </lineage>
</organism>
<proteinExistence type="predicted"/>
<dbReference type="AlphaFoldDB" id="A0A8J3LW25"/>
<name>A0A8J3LW25_9ACTN</name>
<accession>A0A8J3LW25</accession>
<keyword evidence="3" id="KW-1185">Reference proteome</keyword>
<evidence type="ECO:0000313" key="2">
    <source>
        <dbReference type="EMBL" id="GIG74874.1"/>
    </source>
</evidence>
<protein>
    <submittedName>
        <fullName evidence="2">Uncharacterized protein</fullName>
    </submittedName>
</protein>
<sequence length="127" mass="13463">MLVSISQYLESKATDRTEPAVLLSRFQQARHLMPDTLRRYADMADTAALVAVLAAGACGPRPRRPGTGTGGSALAAAPRDPSQLTVADKLLCVSRTPARPSCNRIRVHNCVDCLGPPTVPTLGPRDS</sequence>
<evidence type="ECO:0000256" key="1">
    <source>
        <dbReference type="SAM" id="MobiDB-lite"/>
    </source>
</evidence>
<dbReference type="EMBL" id="BONU01000023">
    <property type="protein sequence ID" value="GIG74874.1"/>
    <property type="molecule type" value="Genomic_DNA"/>
</dbReference>
<dbReference type="Proteomes" id="UP000653674">
    <property type="component" value="Unassembled WGS sequence"/>
</dbReference>
<evidence type="ECO:0000313" key="3">
    <source>
        <dbReference type="Proteomes" id="UP000653674"/>
    </source>
</evidence>